<proteinExistence type="predicted"/>
<dbReference type="AlphaFoldDB" id="A0A0C9Y1M9"/>
<dbReference type="Proteomes" id="UP000054477">
    <property type="component" value="Unassembled WGS sequence"/>
</dbReference>
<dbReference type="EMBL" id="KN838545">
    <property type="protein sequence ID" value="KIK07809.1"/>
    <property type="molecule type" value="Genomic_DNA"/>
</dbReference>
<dbReference type="HOGENOM" id="CLU_212303_0_0_1"/>
<reference evidence="2" key="2">
    <citation type="submission" date="2015-01" db="EMBL/GenBank/DDBJ databases">
        <title>Evolutionary Origins and Diversification of the Mycorrhizal Mutualists.</title>
        <authorList>
            <consortium name="DOE Joint Genome Institute"/>
            <consortium name="Mycorrhizal Genomics Consortium"/>
            <person name="Kohler A."/>
            <person name="Kuo A."/>
            <person name="Nagy L.G."/>
            <person name="Floudas D."/>
            <person name="Copeland A."/>
            <person name="Barry K.W."/>
            <person name="Cichocki N."/>
            <person name="Veneault-Fourrey C."/>
            <person name="LaButti K."/>
            <person name="Lindquist E.A."/>
            <person name="Lipzen A."/>
            <person name="Lundell T."/>
            <person name="Morin E."/>
            <person name="Murat C."/>
            <person name="Riley R."/>
            <person name="Ohm R."/>
            <person name="Sun H."/>
            <person name="Tunlid A."/>
            <person name="Henrissat B."/>
            <person name="Grigoriev I.V."/>
            <person name="Hibbett D.S."/>
            <person name="Martin F."/>
        </authorList>
    </citation>
    <scope>NUCLEOTIDE SEQUENCE [LARGE SCALE GENOMIC DNA]</scope>
    <source>
        <strain evidence="2">LaAM-08-1</strain>
    </source>
</reference>
<protein>
    <submittedName>
        <fullName evidence="1">Uncharacterized protein</fullName>
    </submittedName>
</protein>
<accession>A0A0C9Y1M9</accession>
<sequence length="56" mass="6199">MQLECSVFVQRSTVWRGAGTKQAQTFLGCQFSINSIVFGLPSILRTSGTRHTIPEI</sequence>
<gene>
    <name evidence="1" type="ORF">K443DRAFT_86265</name>
</gene>
<reference evidence="1 2" key="1">
    <citation type="submission" date="2014-04" db="EMBL/GenBank/DDBJ databases">
        <authorList>
            <consortium name="DOE Joint Genome Institute"/>
            <person name="Kuo A."/>
            <person name="Kohler A."/>
            <person name="Nagy L.G."/>
            <person name="Floudas D."/>
            <person name="Copeland A."/>
            <person name="Barry K.W."/>
            <person name="Cichocki N."/>
            <person name="Veneault-Fourrey C."/>
            <person name="LaButti K."/>
            <person name="Lindquist E.A."/>
            <person name="Lipzen A."/>
            <person name="Lundell T."/>
            <person name="Morin E."/>
            <person name="Murat C."/>
            <person name="Sun H."/>
            <person name="Tunlid A."/>
            <person name="Henrissat B."/>
            <person name="Grigoriev I.V."/>
            <person name="Hibbett D.S."/>
            <person name="Martin F."/>
            <person name="Nordberg H.P."/>
            <person name="Cantor M.N."/>
            <person name="Hua S.X."/>
        </authorList>
    </citation>
    <scope>NUCLEOTIDE SEQUENCE [LARGE SCALE GENOMIC DNA]</scope>
    <source>
        <strain evidence="1 2">LaAM-08-1</strain>
    </source>
</reference>
<evidence type="ECO:0000313" key="1">
    <source>
        <dbReference type="EMBL" id="KIK07809.1"/>
    </source>
</evidence>
<name>A0A0C9Y1M9_9AGAR</name>
<evidence type="ECO:0000313" key="2">
    <source>
        <dbReference type="Proteomes" id="UP000054477"/>
    </source>
</evidence>
<organism evidence="1 2">
    <name type="scientific">Laccaria amethystina LaAM-08-1</name>
    <dbReference type="NCBI Taxonomy" id="1095629"/>
    <lineage>
        <taxon>Eukaryota</taxon>
        <taxon>Fungi</taxon>
        <taxon>Dikarya</taxon>
        <taxon>Basidiomycota</taxon>
        <taxon>Agaricomycotina</taxon>
        <taxon>Agaricomycetes</taxon>
        <taxon>Agaricomycetidae</taxon>
        <taxon>Agaricales</taxon>
        <taxon>Agaricineae</taxon>
        <taxon>Hydnangiaceae</taxon>
        <taxon>Laccaria</taxon>
    </lineage>
</organism>
<keyword evidence="2" id="KW-1185">Reference proteome</keyword>